<protein>
    <recommendedName>
        <fullName evidence="3">Kelch motif family protein</fullName>
    </recommendedName>
</protein>
<gene>
    <name evidence="1" type="ORF">RFI_22716</name>
</gene>
<dbReference type="AlphaFoldDB" id="X6MLW6"/>
<comment type="caution">
    <text evidence="1">The sequence shown here is derived from an EMBL/GenBank/DDBJ whole genome shotgun (WGS) entry which is preliminary data.</text>
</comment>
<organism evidence="1 2">
    <name type="scientific">Reticulomyxa filosa</name>
    <dbReference type="NCBI Taxonomy" id="46433"/>
    <lineage>
        <taxon>Eukaryota</taxon>
        <taxon>Sar</taxon>
        <taxon>Rhizaria</taxon>
        <taxon>Retaria</taxon>
        <taxon>Foraminifera</taxon>
        <taxon>Monothalamids</taxon>
        <taxon>Reticulomyxidae</taxon>
        <taxon>Reticulomyxa</taxon>
    </lineage>
</organism>
<evidence type="ECO:0000313" key="2">
    <source>
        <dbReference type="Proteomes" id="UP000023152"/>
    </source>
</evidence>
<dbReference type="InterPro" id="IPR015915">
    <property type="entry name" value="Kelch-typ_b-propeller"/>
</dbReference>
<reference evidence="1 2" key="1">
    <citation type="journal article" date="2013" name="Curr. Biol.">
        <title>The Genome of the Foraminiferan Reticulomyxa filosa.</title>
        <authorList>
            <person name="Glockner G."/>
            <person name="Hulsmann N."/>
            <person name="Schleicher M."/>
            <person name="Noegel A.A."/>
            <person name="Eichinger L."/>
            <person name="Gallinger C."/>
            <person name="Pawlowski J."/>
            <person name="Sierra R."/>
            <person name="Euteneuer U."/>
            <person name="Pillet L."/>
            <person name="Moustafa A."/>
            <person name="Platzer M."/>
            <person name="Groth M."/>
            <person name="Szafranski K."/>
            <person name="Schliwa M."/>
        </authorList>
    </citation>
    <scope>NUCLEOTIDE SEQUENCE [LARGE SCALE GENOMIC DNA]</scope>
</reference>
<accession>X6MLW6</accession>
<sequence length="412" mass="48295">MSNHNTIQKAFEQTQYIISTPFQDLKNLPTPLDQPQCVLHKHEILICGSQSKGTCYSYHTIKNKYKFICTYPSDVYLEGHCVVKLVDKDKDRNEITLLSFGGCYKHTLMMKYVSVWSDENEMNELNNYNQWIPFTDNHNNPITIGRDDDYYWGVRAVIGGRNSNLLFITYLQHNISVFDLNTFQFIKHDTLPTNNINNLNIFSFIKRDPLQTSDNIYYHCFVSKSENEQEVITTNKENNKKKNYEMLLFCKDTGLSIEYDENNNTFQFRQLSVCDSIAQCKSYAYACVNDIILFFGGHYWEDHTNFVLKLVHKYSIQEDKWTSFKNTLSSPLCNCAAILSENSMYIHIIGGQNDEKITVSTHMKTKVRVWDDSQLSKNEIKFVIQWWIQTSKIKLGWIDDFDTIIFKYSITK</sequence>
<proteinExistence type="predicted"/>
<name>X6MLW6_RETFI</name>
<dbReference type="SUPFAM" id="SSF50965">
    <property type="entry name" value="Galactose oxidase, central domain"/>
    <property type="match status" value="1"/>
</dbReference>
<dbReference type="Proteomes" id="UP000023152">
    <property type="component" value="Unassembled WGS sequence"/>
</dbReference>
<keyword evidence="2" id="KW-1185">Reference proteome</keyword>
<evidence type="ECO:0008006" key="3">
    <source>
        <dbReference type="Google" id="ProtNLM"/>
    </source>
</evidence>
<dbReference type="InterPro" id="IPR011043">
    <property type="entry name" value="Gal_Oxase/kelch_b-propeller"/>
</dbReference>
<dbReference type="Gene3D" id="2.120.10.80">
    <property type="entry name" value="Kelch-type beta propeller"/>
    <property type="match status" value="1"/>
</dbReference>
<dbReference type="EMBL" id="ASPP01019880">
    <property type="protein sequence ID" value="ETO14651.1"/>
    <property type="molecule type" value="Genomic_DNA"/>
</dbReference>
<evidence type="ECO:0000313" key="1">
    <source>
        <dbReference type="EMBL" id="ETO14651.1"/>
    </source>
</evidence>